<evidence type="ECO:0000256" key="8">
    <source>
        <dbReference type="SAM" id="MobiDB-lite"/>
    </source>
</evidence>
<keyword evidence="2" id="KW-0805">Transcription regulation</keyword>
<dbReference type="GO" id="GO:0006950">
    <property type="term" value="P:response to stress"/>
    <property type="evidence" value="ECO:0007669"/>
    <property type="project" value="TreeGrafter"/>
</dbReference>
<feature type="compositionally biased region" description="Polar residues" evidence="8">
    <location>
        <begin position="131"/>
        <end position="149"/>
    </location>
</feature>
<dbReference type="GO" id="GO:0003700">
    <property type="term" value="F:DNA-binding transcription factor activity"/>
    <property type="evidence" value="ECO:0007669"/>
    <property type="project" value="InterPro"/>
</dbReference>
<dbReference type="GO" id="GO:0005634">
    <property type="term" value="C:nucleus"/>
    <property type="evidence" value="ECO:0007669"/>
    <property type="project" value="UniProtKB-SubCell"/>
</dbReference>
<protein>
    <recommendedName>
        <fullName evidence="9">AP2/ERF domain-containing protein</fullName>
    </recommendedName>
</protein>
<feature type="compositionally biased region" description="Low complexity" evidence="8">
    <location>
        <begin position="58"/>
        <end position="67"/>
    </location>
</feature>
<keyword evidence="3" id="KW-0238">DNA-binding</keyword>
<comment type="subcellular location">
    <subcellularLocation>
        <location evidence="1">Nucleus</location>
    </subcellularLocation>
</comment>
<evidence type="ECO:0000256" key="4">
    <source>
        <dbReference type="ARBA" id="ARBA00023159"/>
    </source>
</evidence>
<feature type="region of interest" description="Disordered" evidence="8">
    <location>
        <begin position="131"/>
        <end position="150"/>
    </location>
</feature>
<evidence type="ECO:0000256" key="3">
    <source>
        <dbReference type="ARBA" id="ARBA00023125"/>
    </source>
</evidence>
<feature type="region of interest" description="Disordered" evidence="8">
    <location>
        <begin position="43"/>
        <end position="67"/>
    </location>
</feature>
<dbReference type="GO" id="GO:0000976">
    <property type="term" value="F:transcription cis-regulatory region binding"/>
    <property type="evidence" value="ECO:0007669"/>
    <property type="project" value="TreeGrafter"/>
</dbReference>
<reference evidence="10 11" key="1">
    <citation type="submission" date="2020-08" db="EMBL/GenBank/DDBJ databases">
        <title>Plant Genome Project.</title>
        <authorList>
            <person name="Zhang R.-G."/>
        </authorList>
    </citation>
    <scope>NUCLEOTIDE SEQUENCE [LARGE SCALE GENOMIC DNA]</scope>
    <source>
        <tissue evidence="10">Rhizome</tissue>
    </source>
</reference>
<organism evidence="10 11">
    <name type="scientific">Zingiber officinale</name>
    <name type="common">Ginger</name>
    <name type="synonym">Amomum zingiber</name>
    <dbReference type="NCBI Taxonomy" id="94328"/>
    <lineage>
        <taxon>Eukaryota</taxon>
        <taxon>Viridiplantae</taxon>
        <taxon>Streptophyta</taxon>
        <taxon>Embryophyta</taxon>
        <taxon>Tracheophyta</taxon>
        <taxon>Spermatophyta</taxon>
        <taxon>Magnoliopsida</taxon>
        <taxon>Liliopsida</taxon>
        <taxon>Zingiberales</taxon>
        <taxon>Zingiberaceae</taxon>
        <taxon>Zingiber</taxon>
    </lineage>
</organism>
<evidence type="ECO:0000259" key="9">
    <source>
        <dbReference type="SMART" id="SM00380"/>
    </source>
</evidence>
<comment type="similarity">
    <text evidence="7">Belongs to the AP2/ERF transcription factor family. ERF subfamily.</text>
</comment>
<dbReference type="PANTHER" id="PTHR31241:SF62">
    <property type="entry name" value="DEHYDRATION-RESPONSIVE ELEMENT-BINDING PROTEIN 2D"/>
    <property type="match status" value="1"/>
</dbReference>
<evidence type="ECO:0000256" key="2">
    <source>
        <dbReference type="ARBA" id="ARBA00023015"/>
    </source>
</evidence>
<evidence type="ECO:0000256" key="5">
    <source>
        <dbReference type="ARBA" id="ARBA00023163"/>
    </source>
</evidence>
<evidence type="ECO:0000313" key="10">
    <source>
        <dbReference type="EMBL" id="KAG6498397.1"/>
    </source>
</evidence>
<keyword evidence="11" id="KW-1185">Reference proteome</keyword>
<proteinExistence type="inferred from homology"/>
<dbReference type="PANTHER" id="PTHR31241">
    <property type="entry name" value="DEHYDRATION-RESPONSIVE ELEMENT-BINDING PROTEIN 2C"/>
    <property type="match status" value="1"/>
</dbReference>
<keyword evidence="5" id="KW-0804">Transcription</keyword>
<comment type="caution">
    <text evidence="10">The sequence shown here is derived from an EMBL/GenBank/DDBJ whole genome shotgun (WGS) entry which is preliminary data.</text>
</comment>
<dbReference type="Proteomes" id="UP000734854">
    <property type="component" value="Unassembled WGS sequence"/>
</dbReference>
<evidence type="ECO:0000256" key="1">
    <source>
        <dbReference type="ARBA" id="ARBA00004123"/>
    </source>
</evidence>
<dbReference type="SMART" id="SM00380">
    <property type="entry name" value="AP2"/>
    <property type="match status" value="1"/>
</dbReference>
<gene>
    <name evidence="10" type="ORF">ZIOFF_046310</name>
</gene>
<dbReference type="AlphaFoldDB" id="A0A8J5G4V5"/>
<name>A0A8J5G4V5_ZINOF</name>
<dbReference type="EMBL" id="JACMSC010000012">
    <property type="protein sequence ID" value="KAG6498397.1"/>
    <property type="molecule type" value="Genomic_DNA"/>
</dbReference>
<accession>A0A8J5G4V5</accession>
<sequence length="195" mass="20383">MEAAPILNILDVTAYLIWPSPFAANHVSAAQASSSFYHRIESAPPRRRCDGDGGDGAAGAAAGEEAVPAPAVAPSRKGCMKGKGGPDNQACAFRGVRQSNCGTRLWLGTFAIALDAARSLYGDCARLNLPTSTSTTADESSQTSISGDSTPGVAADCLYVDFEDFGLQAFHDERFGFWPPPPGIAMDGIKEIIKS</sequence>
<dbReference type="GO" id="GO:0045893">
    <property type="term" value="P:positive regulation of DNA-templated transcription"/>
    <property type="evidence" value="ECO:0007669"/>
    <property type="project" value="TreeGrafter"/>
</dbReference>
<feature type="domain" description="AP2/ERF" evidence="9">
    <location>
        <begin position="92"/>
        <end position="136"/>
    </location>
</feature>
<dbReference type="InterPro" id="IPR001471">
    <property type="entry name" value="AP2/ERF_dom"/>
</dbReference>
<evidence type="ECO:0000313" key="11">
    <source>
        <dbReference type="Proteomes" id="UP000734854"/>
    </source>
</evidence>
<keyword evidence="4" id="KW-0010">Activator</keyword>
<evidence type="ECO:0000256" key="6">
    <source>
        <dbReference type="ARBA" id="ARBA00023242"/>
    </source>
</evidence>
<keyword evidence="6" id="KW-0539">Nucleus</keyword>
<evidence type="ECO:0000256" key="7">
    <source>
        <dbReference type="ARBA" id="ARBA00024343"/>
    </source>
</evidence>